<dbReference type="EMBL" id="JADBGQ010000006">
    <property type="protein sequence ID" value="KAG5392920.1"/>
    <property type="molecule type" value="Genomic_DNA"/>
</dbReference>
<dbReference type="PANTHER" id="PTHR13430">
    <property type="match status" value="1"/>
</dbReference>
<reference evidence="1 2" key="1">
    <citation type="submission" date="2021-03" db="EMBL/GenBank/DDBJ databases">
        <authorList>
            <person name="King G.J."/>
            <person name="Bancroft I."/>
            <person name="Baten A."/>
            <person name="Bloomfield J."/>
            <person name="Borpatragohain P."/>
            <person name="He Z."/>
            <person name="Irish N."/>
            <person name="Irwin J."/>
            <person name="Liu K."/>
            <person name="Mauleon R.P."/>
            <person name="Moore J."/>
            <person name="Morris R."/>
            <person name="Ostergaard L."/>
            <person name="Wang B."/>
            <person name="Wells R."/>
        </authorList>
    </citation>
    <scope>NUCLEOTIDE SEQUENCE [LARGE SCALE GENOMIC DNA]</scope>
    <source>
        <strain evidence="1">R-o-18</strain>
        <tissue evidence="1">Leaf</tissue>
    </source>
</reference>
<keyword evidence="2" id="KW-1185">Reference proteome</keyword>
<name>A0ABQ7M4V0_BRACM</name>
<sequence>MLTGGSRRARSSSSLTLKKSDKWYNLIMGDRPWGLHSWHRNILVDSMIILVTVMERWVVHYENPLIFSPQLAAEFVLIYKVSSFRDDVLSGDVKEFRLLLLVYLLVVFAPLLLDLSEFNLGSSLLQAQPLLFKVELVVHIAAFTDLQDITSHRTSRFHDGFGGDSHQLSPRFSPLGSPSTPRYVSGTMVDRNPLPPSWGVVESNLLSSSGSPRFGFSSRLSSADDLDDPDCSCPFDFDDVDESGLQYSKSLDRRKISSSISQSLPIGRKSQDAAVGVLVQMLKTAPDLSAYMASMSGVQGEGSVSGTESEFSMARSNIKCTGGTEKLQAAQRLASLFIQECWWSNSCPLSQKSKQDMS</sequence>
<evidence type="ECO:0000313" key="1">
    <source>
        <dbReference type="EMBL" id="KAG5392920.1"/>
    </source>
</evidence>
<comment type="caution">
    <text evidence="1">The sequence shown here is derived from an EMBL/GenBank/DDBJ whole genome shotgun (WGS) entry which is preliminary data.</text>
</comment>
<dbReference type="PANTHER" id="PTHR13430:SF4">
    <property type="entry name" value="AUTOPHAGY-RELATED PROTEIN 13"/>
    <property type="match status" value="1"/>
</dbReference>
<proteinExistence type="predicted"/>
<accession>A0ABQ7M4V0</accession>
<protein>
    <submittedName>
        <fullName evidence="1">Uncharacterized protein</fullName>
    </submittedName>
</protein>
<dbReference type="InterPro" id="IPR040182">
    <property type="entry name" value="ATG13"/>
</dbReference>
<organism evidence="1 2">
    <name type="scientific">Brassica rapa subsp. trilocularis</name>
    <dbReference type="NCBI Taxonomy" id="1813537"/>
    <lineage>
        <taxon>Eukaryota</taxon>
        <taxon>Viridiplantae</taxon>
        <taxon>Streptophyta</taxon>
        <taxon>Embryophyta</taxon>
        <taxon>Tracheophyta</taxon>
        <taxon>Spermatophyta</taxon>
        <taxon>Magnoliopsida</taxon>
        <taxon>eudicotyledons</taxon>
        <taxon>Gunneridae</taxon>
        <taxon>Pentapetalae</taxon>
        <taxon>rosids</taxon>
        <taxon>malvids</taxon>
        <taxon>Brassicales</taxon>
        <taxon>Brassicaceae</taxon>
        <taxon>Brassiceae</taxon>
        <taxon>Brassica</taxon>
    </lineage>
</organism>
<dbReference type="Proteomes" id="UP000823674">
    <property type="component" value="Chromosome A06"/>
</dbReference>
<gene>
    <name evidence="1" type="primary">A06g503140.1_BraROA</name>
    <name evidence="1" type="ORF">IGI04_022883</name>
</gene>
<evidence type="ECO:0000313" key="2">
    <source>
        <dbReference type="Proteomes" id="UP000823674"/>
    </source>
</evidence>